<dbReference type="InterPro" id="IPR002885">
    <property type="entry name" value="PPR_rpt"/>
</dbReference>
<dbReference type="InterPro" id="IPR050872">
    <property type="entry name" value="PPR_P_subfamily"/>
</dbReference>
<feature type="repeat" description="PPR" evidence="3">
    <location>
        <begin position="119"/>
        <end position="149"/>
    </location>
</feature>
<feature type="repeat" description="PPR" evidence="3">
    <location>
        <begin position="84"/>
        <end position="118"/>
    </location>
</feature>
<protein>
    <recommendedName>
        <fullName evidence="6">Pentatricopeptide repeat-containing protein</fullName>
    </recommendedName>
</protein>
<dbReference type="AlphaFoldDB" id="A0A8K0MDC8"/>
<dbReference type="Pfam" id="PF12854">
    <property type="entry name" value="PPR_1"/>
    <property type="match status" value="2"/>
</dbReference>
<dbReference type="OrthoDB" id="185373at2759"/>
<dbReference type="PANTHER" id="PTHR46128:SF211">
    <property type="entry name" value="PENTACOTRIPEPTIDE-REPEAT REGION OF PRORP DOMAIN-CONTAINING PROTEIN"/>
    <property type="match status" value="1"/>
</dbReference>
<proteinExistence type="inferred from homology"/>
<dbReference type="SUPFAM" id="SSF81901">
    <property type="entry name" value="HCP-like"/>
    <property type="match status" value="1"/>
</dbReference>
<feature type="repeat" description="PPR" evidence="3">
    <location>
        <begin position="229"/>
        <end position="263"/>
    </location>
</feature>
<name>A0A8K0MDC8_9ROSA</name>
<gene>
    <name evidence="4" type="ORF">FNV43_RR12966</name>
</gene>
<feature type="repeat" description="PPR" evidence="3">
    <location>
        <begin position="406"/>
        <end position="440"/>
    </location>
</feature>
<dbReference type="Gene3D" id="1.25.40.10">
    <property type="entry name" value="Tetratricopeptide repeat domain"/>
    <property type="match status" value="5"/>
</dbReference>
<comment type="caution">
    <text evidence="4">The sequence shown here is derived from an EMBL/GenBank/DDBJ whole genome shotgun (WGS) entry which is preliminary data.</text>
</comment>
<dbReference type="EMBL" id="VOIH02000006">
    <property type="protein sequence ID" value="KAF3443284.1"/>
    <property type="molecule type" value="Genomic_DNA"/>
</dbReference>
<evidence type="ECO:0000313" key="5">
    <source>
        <dbReference type="Proteomes" id="UP000796880"/>
    </source>
</evidence>
<dbReference type="PROSITE" id="PS51375">
    <property type="entry name" value="PPR"/>
    <property type="match status" value="8"/>
</dbReference>
<dbReference type="PANTHER" id="PTHR46128">
    <property type="entry name" value="MITOCHONDRIAL GROUP I INTRON SPLICING FACTOR CCM1"/>
    <property type="match status" value="1"/>
</dbReference>
<dbReference type="Proteomes" id="UP000796880">
    <property type="component" value="Unassembled WGS sequence"/>
</dbReference>
<evidence type="ECO:0000256" key="2">
    <source>
        <dbReference type="ARBA" id="ARBA00022737"/>
    </source>
</evidence>
<reference evidence="4" key="1">
    <citation type="submission" date="2020-03" db="EMBL/GenBank/DDBJ databases">
        <title>A high-quality chromosome-level genome assembly of a woody plant with both climbing and erect habits, Rhamnella rubrinervis.</title>
        <authorList>
            <person name="Lu Z."/>
            <person name="Yang Y."/>
            <person name="Zhu X."/>
            <person name="Sun Y."/>
        </authorList>
    </citation>
    <scope>NUCLEOTIDE SEQUENCE</scope>
    <source>
        <strain evidence="4">BYM</strain>
        <tissue evidence="4">Leaf</tissue>
    </source>
</reference>
<evidence type="ECO:0008006" key="6">
    <source>
        <dbReference type="Google" id="ProtNLM"/>
    </source>
</evidence>
<evidence type="ECO:0000256" key="3">
    <source>
        <dbReference type="PROSITE-ProRule" id="PRU00708"/>
    </source>
</evidence>
<feature type="repeat" description="PPR" evidence="3">
    <location>
        <begin position="319"/>
        <end position="353"/>
    </location>
</feature>
<feature type="repeat" description="PPR" evidence="3">
    <location>
        <begin position="188"/>
        <end position="222"/>
    </location>
</feature>
<feature type="repeat" description="PPR" evidence="3">
    <location>
        <begin position="153"/>
        <end position="187"/>
    </location>
</feature>
<feature type="repeat" description="PPR" evidence="3">
    <location>
        <begin position="49"/>
        <end position="83"/>
    </location>
</feature>
<dbReference type="Pfam" id="PF13041">
    <property type="entry name" value="PPR_2"/>
    <property type="match status" value="5"/>
</dbReference>
<dbReference type="Pfam" id="PF01535">
    <property type="entry name" value="PPR"/>
    <property type="match status" value="2"/>
</dbReference>
<evidence type="ECO:0000256" key="1">
    <source>
        <dbReference type="ARBA" id="ARBA00007626"/>
    </source>
</evidence>
<sequence>MLNRLLRERQFAPANHVVILMIKACRNEEDLKRVIVYLNEISKKGFEFTLYSFNTLLIQLGKFEMVSVAQNVYTQMLNSGIRPSLLTFNTMINIFCKKGKVQEAKLIFSKIYQFDMCPDTFTYTPLILGHCRNCDLDLAFEVFDRMKSGCDPNAVTYLTLINGLCNDGRVDDALDMLEEMIEKGIEPTVYTYTVPITSLCGVGRVLDAVELFGSMKKRGCNPNDGFIPNTVTFNALINELCVERRLNTALKIFHWLEGHGALVNSQTCNEIKGLCSIGDISKAMVLFDKMLKAGPSPTVITYNLLIDGYVKLEWGISPNQVSYTALINGYCMEGKLDVALSLFEKMVGSDCCPSTEMYNAIINGFSKDNQFSEADKTDLAFKIFNEMADDAEKLLEEIEREGLVPDEVTFTCLINGFVMIGKLDHAFSLIRRMVHIGCQPNHRTYCTLLKGLQKEFQQLTVKVVAQHEAVYTCNSEERYTNFELLCNLLARMSASDCEPTVDTYGTLVKGLCREVSSAMKIFDLMVVRGFEPQLPEYKALICALCGASQVEAAQTMFDSMLENNGMLMRLFGQC</sequence>
<evidence type="ECO:0000313" key="4">
    <source>
        <dbReference type="EMBL" id="KAF3443284.1"/>
    </source>
</evidence>
<keyword evidence="2" id="KW-0677">Repeat</keyword>
<dbReference type="NCBIfam" id="TIGR00756">
    <property type="entry name" value="PPR"/>
    <property type="match status" value="7"/>
</dbReference>
<comment type="similarity">
    <text evidence="1">Belongs to the PPR family. P subfamily.</text>
</comment>
<organism evidence="4 5">
    <name type="scientific">Rhamnella rubrinervis</name>
    <dbReference type="NCBI Taxonomy" id="2594499"/>
    <lineage>
        <taxon>Eukaryota</taxon>
        <taxon>Viridiplantae</taxon>
        <taxon>Streptophyta</taxon>
        <taxon>Embryophyta</taxon>
        <taxon>Tracheophyta</taxon>
        <taxon>Spermatophyta</taxon>
        <taxon>Magnoliopsida</taxon>
        <taxon>eudicotyledons</taxon>
        <taxon>Gunneridae</taxon>
        <taxon>Pentapetalae</taxon>
        <taxon>rosids</taxon>
        <taxon>fabids</taxon>
        <taxon>Rosales</taxon>
        <taxon>Rhamnaceae</taxon>
        <taxon>rhamnoid group</taxon>
        <taxon>Rhamneae</taxon>
        <taxon>Rhamnella</taxon>
    </lineage>
</organism>
<accession>A0A8K0MDC8</accession>
<keyword evidence="5" id="KW-1185">Reference proteome</keyword>
<dbReference type="InterPro" id="IPR011990">
    <property type="entry name" value="TPR-like_helical_dom_sf"/>
</dbReference>